<dbReference type="Proteomes" id="UP000641588">
    <property type="component" value="Unassembled WGS sequence"/>
</dbReference>
<comment type="caution">
    <text evidence="2">The sequence shown here is derived from an EMBL/GenBank/DDBJ whole genome shotgun (WGS) entry which is preliminary data.</text>
</comment>
<dbReference type="EMBL" id="WHOD01000052">
    <property type="protein sequence ID" value="NOU94081.1"/>
    <property type="molecule type" value="Genomic_DNA"/>
</dbReference>
<dbReference type="PANTHER" id="PTHR30383:SF28">
    <property type="entry name" value="LIPASE_ACYLHYDROLASE"/>
    <property type="match status" value="1"/>
</dbReference>
<dbReference type="Pfam" id="PF13472">
    <property type="entry name" value="Lipase_GDSL_2"/>
    <property type="match status" value="1"/>
</dbReference>
<dbReference type="Gene3D" id="3.40.50.1110">
    <property type="entry name" value="SGNH hydrolase"/>
    <property type="match status" value="1"/>
</dbReference>
<proteinExistence type="predicted"/>
<dbReference type="GO" id="GO:0004622">
    <property type="term" value="F:phosphatidylcholine lysophospholipase activity"/>
    <property type="evidence" value="ECO:0007669"/>
    <property type="project" value="TreeGrafter"/>
</dbReference>
<sequence>MMDNWAFNHLTANKTKDGWKPLRFTEDQLKEHDKRDVHSLRSRCPAGVGLTFRTDANWIRLSYTIIDKIREFAYFNLFVDGIWISSEGYEQVNLGSHVSTFVLPEYEGMRSIAIYLPHTADLVLHDLVFSPESAVESIPPRKHRILCLGDSITQGLHAKHPASTYPVLISNFLDMQLLNQGVGGTIFNAASLDIHLPYLPELITVAYGVNDWVQCNTMAEFRENCASYMKKLVSIFPAIPIFVITPIWTQNIHKQRDTGSLPDISKVIVEECSPFPTVRIIDGLTLVPHLPSMFNDNVHPTDEAFLHMAMNILRNFGT</sequence>
<dbReference type="AlphaFoldDB" id="A0A972H0R2"/>
<accession>A0A972H0R2</accession>
<dbReference type="SUPFAM" id="SSF52266">
    <property type="entry name" value="SGNH hydrolase"/>
    <property type="match status" value="1"/>
</dbReference>
<dbReference type="InterPro" id="IPR036514">
    <property type="entry name" value="SGNH_hydro_sf"/>
</dbReference>
<feature type="domain" description="SGNH hydrolase-type esterase" evidence="1">
    <location>
        <begin position="147"/>
        <end position="303"/>
    </location>
</feature>
<evidence type="ECO:0000313" key="2">
    <source>
        <dbReference type="EMBL" id="NOU94081.1"/>
    </source>
</evidence>
<dbReference type="InterPro" id="IPR013830">
    <property type="entry name" value="SGNH_hydro"/>
</dbReference>
<reference evidence="2" key="1">
    <citation type="submission" date="2019-10" db="EMBL/GenBank/DDBJ databases">
        <title>Description of Paenibacillus glebae sp. nov.</title>
        <authorList>
            <person name="Carlier A."/>
            <person name="Qi S."/>
        </authorList>
    </citation>
    <scope>NUCLEOTIDE SEQUENCE</scope>
    <source>
        <strain evidence="2">LMG 31456</strain>
    </source>
</reference>
<dbReference type="CDD" id="cd00229">
    <property type="entry name" value="SGNH_hydrolase"/>
    <property type="match status" value="1"/>
</dbReference>
<keyword evidence="3" id="KW-1185">Reference proteome</keyword>
<protein>
    <recommendedName>
        <fullName evidence="1">SGNH hydrolase-type esterase domain-containing protein</fullName>
    </recommendedName>
</protein>
<name>A0A972H0R2_9BACL</name>
<dbReference type="RefSeq" id="WP_171652274.1">
    <property type="nucleotide sequence ID" value="NZ_WHOD01000052.1"/>
</dbReference>
<dbReference type="PANTHER" id="PTHR30383">
    <property type="entry name" value="THIOESTERASE 1/PROTEASE 1/LYSOPHOSPHOLIPASE L1"/>
    <property type="match status" value="1"/>
</dbReference>
<gene>
    <name evidence="2" type="ORF">GC093_12755</name>
</gene>
<evidence type="ECO:0000313" key="3">
    <source>
        <dbReference type="Proteomes" id="UP000641588"/>
    </source>
</evidence>
<dbReference type="InterPro" id="IPR051532">
    <property type="entry name" value="Ester_Hydrolysis_Enzymes"/>
</dbReference>
<dbReference type="Gene3D" id="2.60.120.260">
    <property type="entry name" value="Galactose-binding domain-like"/>
    <property type="match status" value="1"/>
</dbReference>
<evidence type="ECO:0000259" key="1">
    <source>
        <dbReference type="Pfam" id="PF13472"/>
    </source>
</evidence>
<organism evidence="2 3">
    <name type="scientific">Paenibacillus foliorum</name>
    <dbReference type="NCBI Taxonomy" id="2654974"/>
    <lineage>
        <taxon>Bacteria</taxon>
        <taxon>Bacillati</taxon>
        <taxon>Bacillota</taxon>
        <taxon>Bacilli</taxon>
        <taxon>Bacillales</taxon>
        <taxon>Paenibacillaceae</taxon>
        <taxon>Paenibacillus</taxon>
    </lineage>
</organism>